<dbReference type="SUPFAM" id="SSF50118">
    <property type="entry name" value="Cell growth inhibitor/plasmid maintenance toxic component"/>
    <property type="match status" value="1"/>
</dbReference>
<evidence type="ECO:0000313" key="2">
    <source>
        <dbReference type="Proteomes" id="UP000179251"/>
    </source>
</evidence>
<dbReference type="STRING" id="1798325.A2834_02845"/>
<reference evidence="1 2" key="1">
    <citation type="journal article" date="2016" name="Nat. Commun.">
        <title>Thousands of microbial genomes shed light on interconnected biogeochemical processes in an aquifer system.</title>
        <authorList>
            <person name="Anantharaman K."/>
            <person name="Brown C.T."/>
            <person name="Hug L.A."/>
            <person name="Sharon I."/>
            <person name="Castelle C.J."/>
            <person name="Probst A.J."/>
            <person name="Thomas B.C."/>
            <person name="Singh A."/>
            <person name="Wilkins M.J."/>
            <person name="Karaoz U."/>
            <person name="Brodie E.L."/>
            <person name="Williams K.H."/>
            <person name="Hubbard S.S."/>
            <person name="Banfield J.F."/>
        </authorList>
    </citation>
    <scope>NUCLEOTIDE SEQUENCE [LARGE SCALE GENOMIC DNA]</scope>
</reference>
<dbReference type="Pfam" id="PF02452">
    <property type="entry name" value="PemK_toxin"/>
    <property type="match status" value="1"/>
</dbReference>
<sequence>MLNLKDFDGWNGRKKNIHKNGLAKLYGAREVWWCSLGVNIGFEQDGTGKDNERPVLILKGFSRQVCLIVPLTTSTKKNPYHIAAGKVDGKDAFAIISQVRLIDTKRLINKVGIIDKVLFDKTRKTVKDML</sequence>
<dbReference type="InterPro" id="IPR003477">
    <property type="entry name" value="PemK-like"/>
</dbReference>
<comment type="caution">
    <text evidence="1">The sequence shown here is derived from an EMBL/GenBank/DDBJ whole genome shotgun (WGS) entry which is preliminary data.</text>
</comment>
<protein>
    <submittedName>
        <fullName evidence="1">Uncharacterized protein</fullName>
    </submittedName>
</protein>
<dbReference type="Proteomes" id="UP000179251">
    <property type="component" value="Unassembled WGS sequence"/>
</dbReference>
<gene>
    <name evidence="1" type="ORF">A2834_02845</name>
</gene>
<accession>A0A1F5VED8</accession>
<name>A0A1F5VED8_9BACT</name>
<dbReference type="AlphaFoldDB" id="A0A1F5VED8"/>
<evidence type="ECO:0000313" key="1">
    <source>
        <dbReference type="EMBL" id="OGF61794.1"/>
    </source>
</evidence>
<dbReference type="GO" id="GO:0003677">
    <property type="term" value="F:DNA binding"/>
    <property type="evidence" value="ECO:0007669"/>
    <property type="project" value="InterPro"/>
</dbReference>
<proteinExistence type="predicted"/>
<dbReference type="Gene3D" id="2.30.30.110">
    <property type="match status" value="1"/>
</dbReference>
<dbReference type="InterPro" id="IPR011067">
    <property type="entry name" value="Plasmid_toxin/cell-grow_inhib"/>
</dbReference>
<dbReference type="EMBL" id="MFHD01000025">
    <property type="protein sequence ID" value="OGF61794.1"/>
    <property type="molecule type" value="Genomic_DNA"/>
</dbReference>
<organism evidence="1 2">
    <name type="scientific">Candidatus Giovannonibacteria bacterium RIFCSPHIGHO2_01_FULL_45_23</name>
    <dbReference type="NCBI Taxonomy" id="1798325"/>
    <lineage>
        <taxon>Bacteria</taxon>
        <taxon>Candidatus Giovannoniibacteriota</taxon>
    </lineage>
</organism>